<dbReference type="InterPro" id="IPR054353">
    <property type="entry name" value="IstA-like_C"/>
</dbReference>
<dbReference type="Gene3D" id="3.30.420.10">
    <property type="entry name" value="Ribonuclease H-like superfamily/Ribonuclease H"/>
    <property type="match status" value="1"/>
</dbReference>
<keyword evidence="4" id="KW-1185">Reference proteome</keyword>
<dbReference type="AlphaFoldDB" id="A0A1W1XX43"/>
<protein>
    <submittedName>
        <fullName evidence="3">Transposase</fullName>
    </submittedName>
</protein>
<sequence length="516" mass="59285">MGKRRKTTVDIRELLHRIQKRESDRAIARQLKMNRKTVAQYRRWAEKHGLLEKELPSVGELSELLEETFANSKPPQNCSSVEPFRQVVERLRGQKVEVAAIYQRLRERGYQGSLSSVYRFVRSLEPHEPDAMVRVETTPGEEAQVDFGYAGMMFDPELDKWRKSWVFVMTLCWSRHQYVEFVHDQKIETWLNLHRHAFEYFEGVPKRIVPDNLKAAIVHACWHEPLAQESYRECALHYDFLIAPCRPRTPRHKGKVEQGGVHYVKRNFLGGREPTTLQKANEDVLAWCNTTAGRRKHGTTKEVPLERFQVEKKCLGPLPRSRYDVAVWKELKVGRDCYVHFDSAYYSVPFRLVGQSVWVRGCIDKVEVYTADHQLITTHCRARKAGERVTNVDHLPPHKVPGLTVTRAGCLEEAKAIGTCTHKVVASYLEHRPEDRLRTAARLLRFGKQVGAERLEAACSRAIRFGDTSYKTIKLILKKGLEAEPAPVRKAAPPAETFVRTANELFGALVGGVSWK</sequence>
<evidence type="ECO:0000256" key="1">
    <source>
        <dbReference type="ARBA" id="ARBA00009277"/>
    </source>
</evidence>
<dbReference type="Pfam" id="PF00665">
    <property type="entry name" value="rve"/>
    <property type="match status" value="1"/>
</dbReference>
<evidence type="ECO:0000313" key="3">
    <source>
        <dbReference type="EMBL" id="SMC28414.1"/>
    </source>
</evidence>
<comment type="similarity">
    <text evidence="1">Belongs to the transposase IS21/IS408/IS1162 family.</text>
</comment>
<dbReference type="InterPro" id="IPR012337">
    <property type="entry name" value="RNaseH-like_sf"/>
</dbReference>
<dbReference type="Proteomes" id="UP000192783">
    <property type="component" value="Unassembled WGS sequence"/>
</dbReference>
<feature type="domain" description="Integrase catalytic" evidence="2">
    <location>
        <begin position="135"/>
        <end position="312"/>
    </location>
</feature>
<dbReference type="EMBL" id="FWXF01000034">
    <property type="protein sequence ID" value="SMC28414.1"/>
    <property type="molecule type" value="Genomic_DNA"/>
</dbReference>
<dbReference type="PANTHER" id="PTHR35004:SF8">
    <property type="entry name" value="TRANSPOSASE RV3428C-RELATED"/>
    <property type="match status" value="1"/>
</dbReference>
<dbReference type="GO" id="GO:0003676">
    <property type="term" value="F:nucleic acid binding"/>
    <property type="evidence" value="ECO:0007669"/>
    <property type="project" value="InterPro"/>
</dbReference>
<name>A0A1W1XX43_9BACT</name>
<dbReference type="GO" id="GO:0015074">
    <property type="term" value="P:DNA integration"/>
    <property type="evidence" value="ECO:0007669"/>
    <property type="project" value="InterPro"/>
</dbReference>
<gene>
    <name evidence="3" type="ORF">SAMN02746041_03251</name>
</gene>
<dbReference type="InterPro" id="IPR036397">
    <property type="entry name" value="RNaseH_sf"/>
</dbReference>
<dbReference type="SUPFAM" id="SSF53098">
    <property type="entry name" value="Ribonuclease H-like"/>
    <property type="match status" value="1"/>
</dbReference>
<organism evidence="3 4">
    <name type="scientific">Desulfacinum hydrothermale DSM 13146</name>
    <dbReference type="NCBI Taxonomy" id="1121390"/>
    <lineage>
        <taxon>Bacteria</taxon>
        <taxon>Pseudomonadati</taxon>
        <taxon>Thermodesulfobacteriota</taxon>
        <taxon>Syntrophobacteria</taxon>
        <taxon>Syntrophobacterales</taxon>
        <taxon>Syntrophobacteraceae</taxon>
        <taxon>Desulfacinum</taxon>
    </lineage>
</organism>
<dbReference type="Pfam" id="PF22483">
    <property type="entry name" value="Mu-transpos_C_2"/>
    <property type="match status" value="1"/>
</dbReference>
<accession>A0A1W1XX43</accession>
<evidence type="ECO:0000259" key="2">
    <source>
        <dbReference type="PROSITE" id="PS50994"/>
    </source>
</evidence>
<dbReference type="STRING" id="1121390.SAMN02746041_03251"/>
<dbReference type="PANTHER" id="PTHR35004">
    <property type="entry name" value="TRANSPOSASE RV3428C-RELATED"/>
    <property type="match status" value="1"/>
</dbReference>
<dbReference type="OrthoDB" id="9798623at2"/>
<reference evidence="3 4" key="1">
    <citation type="submission" date="2017-04" db="EMBL/GenBank/DDBJ databases">
        <authorList>
            <person name="Afonso C.L."/>
            <person name="Miller P.J."/>
            <person name="Scott M.A."/>
            <person name="Spackman E."/>
            <person name="Goraichik I."/>
            <person name="Dimitrov K.M."/>
            <person name="Suarez D.L."/>
            <person name="Swayne D.E."/>
        </authorList>
    </citation>
    <scope>NUCLEOTIDE SEQUENCE [LARGE SCALE GENOMIC DNA]</scope>
    <source>
        <strain evidence="3 4">DSM 13146</strain>
    </source>
</reference>
<dbReference type="PROSITE" id="PS50994">
    <property type="entry name" value="INTEGRASE"/>
    <property type="match status" value="1"/>
</dbReference>
<evidence type="ECO:0000313" key="4">
    <source>
        <dbReference type="Proteomes" id="UP000192783"/>
    </source>
</evidence>
<proteinExistence type="inferred from homology"/>
<dbReference type="RefSeq" id="WP_084059125.1">
    <property type="nucleotide sequence ID" value="NZ_FWXF01000034.1"/>
</dbReference>
<dbReference type="NCBIfam" id="NF033546">
    <property type="entry name" value="transpos_IS21"/>
    <property type="match status" value="1"/>
</dbReference>
<dbReference type="InterPro" id="IPR001584">
    <property type="entry name" value="Integrase_cat-core"/>
</dbReference>